<dbReference type="SFLD" id="SFLDS00029">
    <property type="entry name" value="Radical_SAM"/>
    <property type="match status" value="1"/>
</dbReference>
<keyword evidence="4" id="KW-0408">Iron</keyword>
<dbReference type="InterPro" id="IPR023874">
    <property type="entry name" value="DNA_rSAM_put"/>
</dbReference>
<keyword evidence="2" id="KW-0949">S-adenosyl-L-methionine</keyword>
<evidence type="ECO:0000259" key="6">
    <source>
        <dbReference type="SMART" id="SM00729"/>
    </source>
</evidence>
<evidence type="ECO:0000313" key="7">
    <source>
        <dbReference type="EMBL" id="GJD50079.1"/>
    </source>
</evidence>
<dbReference type="InterPro" id="IPR013785">
    <property type="entry name" value="Aldolase_TIM"/>
</dbReference>
<dbReference type="NCBIfam" id="TIGR03916">
    <property type="entry name" value="rSAM_link_UDG"/>
    <property type="match status" value="1"/>
</dbReference>
<dbReference type="PANTHER" id="PTHR21180">
    <property type="entry name" value="ENDONUCLEASE/EXONUCLEASE/PHOSPHATASE FAMILY DOMAIN-CONTAINING PROTEIN 1"/>
    <property type="match status" value="1"/>
</dbReference>
<dbReference type="Gene3D" id="3.20.20.70">
    <property type="entry name" value="Aldolase class I"/>
    <property type="match status" value="1"/>
</dbReference>
<comment type="caution">
    <text evidence="7">The sequence shown here is derived from an EMBL/GenBank/DDBJ whole genome shotgun (WGS) entry which is preliminary data.</text>
</comment>
<keyword evidence="3" id="KW-0479">Metal-binding</keyword>
<comment type="cofactor">
    <cofactor evidence="1">
        <name>[4Fe-4S] cluster</name>
        <dbReference type="ChEBI" id="CHEBI:49883"/>
    </cofactor>
</comment>
<evidence type="ECO:0000256" key="2">
    <source>
        <dbReference type="ARBA" id="ARBA00022691"/>
    </source>
</evidence>
<protein>
    <recommendedName>
        <fullName evidence="6">Elp3/MiaA/NifB-like radical SAM core domain-containing protein</fullName>
    </recommendedName>
</protein>
<dbReference type="SUPFAM" id="SSF47781">
    <property type="entry name" value="RuvA domain 2-like"/>
    <property type="match status" value="1"/>
</dbReference>
<dbReference type="InterPro" id="IPR007197">
    <property type="entry name" value="rSAM"/>
</dbReference>
<gene>
    <name evidence="7" type="ORF">OPKNFCMD_2815</name>
</gene>
<proteinExistence type="predicted"/>
<dbReference type="SUPFAM" id="SSF102114">
    <property type="entry name" value="Radical SAM enzymes"/>
    <property type="match status" value="1"/>
</dbReference>
<sequence>MDETLAKKLGILADAAKYDASCASSGAPKRKAEPGGLGSTTGAGICHAYTPDGRCVSLLKILLTNYCLFDCAYCVNRRSSNVRRAKFSVEEVVTLTVEFYKRNYIEGLFLSSGIIRSPDHTMEQLIRVAKSLRQRHGFRGYIHLKTIPEASPWLIEQAGLYADRLSINLELPTEASLERLAPEKDGAAIETAMGQMGERIAEAKAERRRFSPAGQSTQVIVGADASTDEALIRTSARLYGAFGLRRVYYSAFSPIPDGAAILPLKAPPLQREHRLYQADWLLRYYGFSPDDVAQATESGMLALDVDPKLAWALRHRASFPVDVNRADRELLLRVPGLGVRAVDKIVAARRHARLRLDDVGRLTSGLKRARPFLVAADYTPARLGDRLDLRARLAEPPRQLSLFG</sequence>
<accession>A0ABQ4QYS1</accession>
<keyword evidence="8" id="KW-1185">Reference proteome</keyword>
<dbReference type="InterPro" id="IPR006638">
    <property type="entry name" value="Elp3/MiaA/NifB-like_rSAM"/>
</dbReference>
<dbReference type="RefSeq" id="WP_128562905.1">
    <property type="nucleotide sequence ID" value="NZ_BPQH01000008.1"/>
</dbReference>
<dbReference type="InterPro" id="IPR010994">
    <property type="entry name" value="RuvA_2-like"/>
</dbReference>
<dbReference type="SFLD" id="SFLDG01102">
    <property type="entry name" value="Uncharacterised_Radical_SAM_Su"/>
    <property type="match status" value="1"/>
</dbReference>
<dbReference type="CDD" id="cd01335">
    <property type="entry name" value="Radical_SAM"/>
    <property type="match status" value="1"/>
</dbReference>
<evidence type="ECO:0000313" key="8">
    <source>
        <dbReference type="Proteomes" id="UP001055167"/>
    </source>
</evidence>
<evidence type="ECO:0000256" key="3">
    <source>
        <dbReference type="ARBA" id="ARBA00022723"/>
    </source>
</evidence>
<reference evidence="7" key="2">
    <citation type="submission" date="2021-08" db="EMBL/GenBank/DDBJ databases">
        <authorList>
            <person name="Tani A."/>
            <person name="Ola A."/>
            <person name="Ogura Y."/>
            <person name="Katsura K."/>
            <person name="Hayashi T."/>
        </authorList>
    </citation>
    <scope>NUCLEOTIDE SEQUENCE</scope>
    <source>
        <strain evidence="7">KCTC 52305</strain>
    </source>
</reference>
<dbReference type="Proteomes" id="UP001055167">
    <property type="component" value="Unassembled WGS sequence"/>
</dbReference>
<evidence type="ECO:0000256" key="5">
    <source>
        <dbReference type="ARBA" id="ARBA00023014"/>
    </source>
</evidence>
<evidence type="ECO:0000256" key="4">
    <source>
        <dbReference type="ARBA" id="ARBA00023004"/>
    </source>
</evidence>
<dbReference type="InterPro" id="IPR051675">
    <property type="entry name" value="Endo/Exo/Phosphatase_dom_1"/>
</dbReference>
<dbReference type="PANTHER" id="PTHR21180:SF9">
    <property type="entry name" value="TYPE II SECRETION SYSTEM PROTEIN K"/>
    <property type="match status" value="1"/>
</dbReference>
<keyword evidence="5" id="KW-0411">Iron-sulfur</keyword>
<name>A0ABQ4QYS1_9HYPH</name>
<feature type="domain" description="Elp3/MiaA/NifB-like radical SAM core" evidence="6">
    <location>
        <begin position="57"/>
        <end position="278"/>
    </location>
</feature>
<dbReference type="InterPro" id="IPR058240">
    <property type="entry name" value="rSAM_sf"/>
</dbReference>
<reference evidence="7" key="1">
    <citation type="journal article" date="2021" name="Front. Microbiol.">
        <title>Comprehensive Comparative Genomics and Phenotyping of Methylobacterium Species.</title>
        <authorList>
            <person name="Alessa O."/>
            <person name="Ogura Y."/>
            <person name="Fujitani Y."/>
            <person name="Takami H."/>
            <person name="Hayashi T."/>
            <person name="Sahin N."/>
            <person name="Tani A."/>
        </authorList>
    </citation>
    <scope>NUCLEOTIDE SEQUENCE</scope>
    <source>
        <strain evidence="7">KCTC 52305</strain>
    </source>
</reference>
<evidence type="ECO:0000256" key="1">
    <source>
        <dbReference type="ARBA" id="ARBA00001966"/>
    </source>
</evidence>
<organism evidence="7 8">
    <name type="scientific">Methylobacterium crusticola</name>
    <dbReference type="NCBI Taxonomy" id="1697972"/>
    <lineage>
        <taxon>Bacteria</taxon>
        <taxon>Pseudomonadati</taxon>
        <taxon>Pseudomonadota</taxon>
        <taxon>Alphaproteobacteria</taxon>
        <taxon>Hyphomicrobiales</taxon>
        <taxon>Methylobacteriaceae</taxon>
        <taxon>Methylobacterium</taxon>
    </lineage>
</organism>
<dbReference type="SMART" id="SM00729">
    <property type="entry name" value="Elp3"/>
    <property type="match status" value="1"/>
</dbReference>
<dbReference type="EMBL" id="BPQH01000008">
    <property type="protein sequence ID" value="GJD50079.1"/>
    <property type="molecule type" value="Genomic_DNA"/>
</dbReference>